<feature type="transmembrane region" description="Helical" evidence="1">
    <location>
        <begin position="50"/>
        <end position="71"/>
    </location>
</feature>
<dbReference type="AlphaFoldDB" id="A0A6J4QQA7"/>
<keyword evidence="1" id="KW-1133">Transmembrane helix</keyword>
<feature type="transmembrane region" description="Helical" evidence="1">
    <location>
        <begin position="120"/>
        <end position="142"/>
    </location>
</feature>
<proteinExistence type="predicted"/>
<sequence>MSAEKSLRWKSIALGWLVASVSGLAISPLLQNIYSIAVPPPIERGDFTAGLVVVSLTSGFLAYLLGGFVAARNAGRKGGLHGALAAVFGLMVGIAITLILAVFGLAFVEGVTVPPAGFGLTGRALLIGSLPLFLANLFAGYVGGKLGEPPEPLTWRNH</sequence>
<name>A0A6J4QQA7_9ACTN</name>
<protein>
    <submittedName>
        <fullName evidence="2">Uncharacterized protein</fullName>
    </submittedName>
</protein>
<feature type="transmembrane region" description="Helical" evidence="1">
    <location>
        <begin position="12"/>
        <end position="30"/>
    </location>
</feature>
<keyword evidence="1" id="KW-0472">Membrane</keyword>
<feature type="transmembrane region" description="Helical" evidence="1">
    <location>
        <begin position="83"/>
        <end position="108"/>
    </location>
</feature>
<reference evidence="2" key="1">
    <citation type="submission" date="2020-02" db="EMBL/GenBank/DDBJ databases">
        <authorList>
            <person name="Meier V. D."/>
        </authorList>
    </citation>
    <scope>NUCLEOTIDE SEQUENCE</scope>
    <source>
        <strain evidence="2">AVDCRST_MAG58</strain>
    </source>
</reference>
<gene>
    <name evidence="2" type="ORF">AVDCRST_MAG58-743</name>
</gene>
<evidence type="ECO:0000313" key="2">
    <source>
        <dbReference type="EMBL" id="CAA9450353.1"/>
    </source>
</evidence>
<evidence type="ECO:0000256" key="1">
    <source>
        <dbReference type="SAM" id="Phobius"/>
    </source>
</evidence>
<keyword evidence="1" id="KW-0812">Transmembrane</keyword>
<accession>A0A6J4QQA7</accession>
<organism evidence="2">
    <name type="scientific">uncultured Rubrobacteraceae bacterium</name>
    <dbReference type="NCBI Taxonomy" id="349277"/>
    <lineage>
        <taxon>Bacteria</taxon>
        <taxon>Bacillati</taxon>
        <taxon>Actinomycetota</taxon>
        <taxon>Rubrobacteria</taxon>
        <taxon>Rubrobacterales</taxon>
        <taxon>Rubrobacteraceae</taxon>
        <taxon>environmental samples</taxon>
    </lineage>
</organism>
<dbReference type="EMBL" id="CADCVF010000019">
    <property type="protein sequence ID" value="CAA9450353.1"/>
    <property type="molecule type" value="Genomic_DNA"/>
</dbReference>